<proteinExistence type="predicted"/>
<feature type="coiled-coil region" evidence="2">
    <location>
        <begin position="584"/>
        <end position="618"/>
    </location>
</feature>
<reference evidence="5" key="1">
    <citation type="journal article" date="2022" name="Int. J. Mol. Sci.">
        <title>Draft Genome of Tanacetum Coccineum: Genomic Comparison of Closely Related Tanacetum-Family Plants.</title>
        <authorList>
            <person name="Yamashiro T."/>
            <person name="Shiraishi A."/>
            <person name="Nakayama K."/>
            <person name="Satake H."/>
        </authorList>
    </citation>
    <scope>NUCLEOTIDE SEQUENCE</scope>
</reference>
<feature type="compositionally biased region" description="Low complexity" evidence="3">
    <location>
        <begin position="986"/>
        <end position="997"/>
    </location>
</feature>
<keyword evidence="1" id="KW-0479">Metal-binding</keyword>
<dbReference type="SUPFAM" id="SSF57756">
    <property type="entry name" value="Retrovirus zinc finger-like domains"/>
    <property type="match status" value="1"/>
</dbReference>
<evidence type="ECO:0000313" key="6">
    <source>
        <dbReference type="Proteomes" id="UP001151760"/>
    </source>
</evidence>
<feature type="compositionally biased region" description="Low complexity" evidence="3">
    <location>
        <begin position="799"/>
        <end position="817"/>
    </location>
</feature>
<accession>A0ABQ4XJ11</accession>
<dbReference type="Gene3D" id="4.10.60.10">
    <property type="entry name" value="Zinc finger, CCHC-type"/>
    <property type="match status" value="1"/>
</dbReference>
<keyword evidence="6" id="KW-1185">Reference proteome</keyword>
<dbReference type="SMART" id="SM00343">
    <property type="entry name" value="ZnF_C2HC"/>
    <property type="match status" value="1"/>
</dbReference>
<feature type="compositionally biased region" description="Polar residues" evidence="3">
    <location>
        <begin position="819"/>
        <end position="840"/>
    </location>
</feature>
<gene>
    <name evidence="5" type="ORF">Tco_0679874</name>
</gene>
<evidence type="ECO:0000259" key="4">
    <source>
        <dbReference type="PROSITE" id="PS50158"/>
    </source>
</evidence>
<feature type="region of interest" description="Disordered" evidence="3">
    <location>
        <begin position="986"/>
        <end position="1014"/>
    </location>
</feature>
<comment type="caution">
    <text evidence="5">The sequence shown here is derived from an EMBL/GenBank/DDBJ whole genome shotgun (WGS) entry which is preliminary data.</text>
</comment>
<dbReference type="Pfam" id="PF07727">
    <property type="entry name" value="RVT_2"/>
    <property type="match status" value="1"/>
</dbReference>
<dbReference type="InterPro" id="IPR001878">
    <property type="entry name" value="Znf_CCHC"/>
</dbReference>
<dbReference type="InterPro" id="IPR036875">
    <property type="entry name" value="Znf_CCHC_sf"/>
</dbReference>
<sequence>MKVIFRMYLLDEYAVLDRKLDMPYPMEVDTPYSTVDQNSARIRRIFLDGYDVLVFRIVIFKISSFKLQNVRLLTLLSCVLNNRPPRLQMADDVRFLVKAEWSYTCDENNNMETDSESIENDSSLIVPVFQKGDDPIDAINHMMSFLTAVGRQMSLAVDTIRTYTPGASGSNSRKQRTVICYNCKGEGHMSKQCTKPKRKHDDCWFKDKVLLVQAQASGQILHEEELAFLAHPKILEGQASQTVITHNAAYQADDLDAYDFDCDELNTAKFALIANLSHYGLDAQLRSVNDTLTTELERYKEQVKVLKEGQNVDLSSNDNVSDSCAQSVEIDRLKQTLSKHLKEKESLMQTVILLKNNFKKEESRNIDREIALEKRIKQLDNIVFKRDQSAQTSHLLTKPQFFYDHITKQALVVIPDSEETLMLAKESQPTLSSSPTKVEIPKELPKVSMVNTSLKKLKYHLAGFEMVVKERTTRTTITEDSWGFEHTKDCFRDEIISFAVEQHHLESKTFEAKMNQVLNENERLLEQVINKDIVNIIMNSSVDIAYVNMHECEKCLKIKTELLNKKDFIEKEIYDKFFDQLFELNELKAQSQEKDMVIKKLKKRIKSLSEKMNEDKIKNDLEEIETINIELDHRVSKLIAENEHLKQTYKQLYDSIKPARIRSKEQCDDLINQVNLKSVEISDLNASLQEKVLVIIALKDDLRKLKGKALVDNDATKHPSDPEILKIDVEPITPKLLNKKTAHSAYIKHTRKEATVLRNLELLININKTCPSINNADGKLVVVTPKNKDKRVRFTKPVTPSGNTNTKTSSSSNLVSNKHMLSSTGVKPSTSASRSQPSGNTKKDKILPNSQTDTGAEFVIKLCVNHMRRLASLMTHLLLRSDTENEAVAYRCYTQKSFNHFDDLTVMATEHSSSGLALHEMTPATISSGLVPNPPPSTPFVPPSRTDWDLLFQPLFNELLTPPPSVDPLAPEVIAPIAEVVTLEPTVSTGSPSSTTVDQDAPSPSNSQTTVKTQSPILPNDVEEENHDFDVAHMNNNPFLDHPLDNIIGELKRPVSTRLQLHEQAICCYYDTFVSLVEPKTYKDALTQSCWIQAMQEELNEFERLKVWELVPRPDKVMVITLKLIYKVKLDELGGIIKNKAYLVARGYHEYGCLPNGCKDDILDWYSARRSLYNPNHVYKLKKALYGLKQAPRAWYDMLSSFLISQDFSKGSVDHTLFICKEGKELLLSKYALESLKKYGFDSCDPVNTPMVEKSKLVEDKEGKVVDPSHYRGMIGTLLYLTAKHPSDTYVLTKKMEILLEPASNKLLVGDSLNLPDHRIHKDADGDASFQLKSDSLPHAHAQTTKTYYKHQDSRIMKAQELKTKTSAQTLIYKIFLQRYQVYQGRLLASFQDDA</sequence>
<name>A0ABQ4XJ11_9ASTR</name>
<dbReference type="Proteomes" id="UP001151760">
    <property type="component" value="Unassembled WGS sequence"/>
</dbReference>
<evidence type="ECO:0000256" key="3">
    <source>
        <dbReference type="SAM" id="MobiDB-lite"/>
    </source>
</evidence>
<keyword evidence="1" id="KW-0862">Zinc</keyword>
<feature type="region of interest" description="Disordered" evidence="3">
    <location>
        <begin position="791"/>
        <end position="850"/>
    </location>
</feature>
<dbReference type="PROSITE" id="PS50158">
    <property type="entry name" value="ZF_CCHC"/>
    <property type="match status" value="1"/>
</dbReference>
<feature type="coiled-coil region" evidence="2">
    <location>
        <begin position="289"/>
        <end position="350"/>
    </location>
</feature>
<feature type="domain" description="CCHC-type" evidence="4">
    <location>
        <begin position="180"/>
        <end position="195"/>
    </location>
</feature>
<reference evidence="5" key="2">
    <citation type="submission" date="2022-01" db="EMBL/GenBank/DDBJ databases">
        <authorList>
            <person name="Yamashiro T."/>
            <person name="Shiraishi A."/>
            <person name="Satake H."/>
            <person name="Nakayama K."/>
        </authorList>
    </citation>
    <scope>NUCLEOTIDE SEQUENCE</scope>
</reference>
<organism evidence="5 6">
    <name type="scientific">Tanacetum coccineum</name>
    <dbReference type="NCBI Taxonomy" id="301880"/>
    <lineage>
        <taxon>Eukaryota</taxon>
        <taxon>Viridiplantae</taxon>
        <taxon>Streptophyta</taxon>
        <taxon>Embryophyta</taxon>
        <taxon>Tracheophyta</taxon>
        <taxon>Spermatophyta</taxon>
        <taxon>Magnoliopsida</taxon>
        <taxon>eudicotyledons</taxon>
        <taxon>Gunneridae</taxon>
        <taxon>Pentapetalae</taxon>
        <taxon>asterids</taxon>
        <taxon>campanulids</taxon>
        <taxon>Asterales</taxon>
        <taxon>Asteraceae</taxon>
        <taxon>Asteroideae</taxon>
        <taxon>Anthemideae</taxon>
        <taxon>Anthemidinae</taxon>
        <taxon>Tanacetum</taxon>
    </lineage>
</organism>
<protein>
    <submittedName>
        <fullName evidence="5">Integrase, catalytic region, zinc finger, CCHC-type containing protein</fullName>
    </submittedName>
</protein>
<evidence type="ECO:0000256" key="1">
    <source>
        <dbReference type="PROSITE-ProRule" id="PRU00047"/>
    </source>
</evidence>
<evidence type="ECO:0000313" key="5">
    <source>
        <dbReference type="EMBL" id="GJS65310.1"/>
    </source>
</evidence>
<dbReference type="Pfam" id="PF00098">
    <property type="entry name" value="zf-CCHC"/>
    <property type="match status" value="1"/>
</dbReference>
<evidence type="ECO:0000256" key="2">
    <source>
        <dbReference type="SAM" id="Coils"/>
    </source>
</evidence>
<feature type="compositionally biased region" description="Polar residues" evidence="3">
    <location>
        <begin position="1002"/>
        <end position="1014"/>
    </location>
</feature>
<keyword evidence="2" id="KW-0175">Coiled coil</keyword>
<keyword evidence="1" id="KW-0863">Zinc-finger</keyword>
<dbReference type="EMBL" id="BQNB010009568">
    <property type="protein sequence ID" value="GJS65310.1"/>
    <property type="molecule type" value="Genomic_DNA"/>
</dbReference>
<dbReference type="InterPro" id="IPR013103">
    <property type="entry name" value="RVT_2"/>
</dbReference>